<dbReference type="Pfam" id="PF13333">
    <property type="entry name" value="rve_2"/>
    <property type="match status" value="1"/>
</dbReference>
<sequence length="111" mass="13271">MELWRQGQYRRCRCVNAVDERFFVSLKHDWLLKIPQPTREHMRNDVMAYMRYYNLARLHTANGELSPAEYEQTSLRKCPQLVAQNSMFIPGMRDRYTCVLMKVHEISSLSD</sequence>
<dbReference type="EMBL" id="PNBW01000146">
    <property type="protein sequence ID" value="TMO70058.1"/>
    <property type="molecule type" value="Genomic_DNA"/>
</dbReference>
<dbReference type="Proteomes" id="UP000307217">
    <property type="component" value="Unassembled WGS sequence"/>
</dbReference>
<name>A0A5S3V2M5_9GAMM</name>
<dbReference type="Proteomes" id="UP000307164">
    <property type="component" value="Unassembled WGS sequence"/>
</dbReference>
<evidence type="ECO:0000313" key="4">
    <source>
        <dbReference type="Proteomes" id="UP000307164"/>
    </source>
</evidence>
<dbReference type="GO" id="GO:0015074">
    <property type="term" value="P:DNA integration"/>
    <property type="evidence" value="ECO:0007669"/>
    <property type="project" value="InterPro"/>
</dbReference>
<reference evidence="4 5" key="2">
    <citation type="submission" date="2019-06" db="EMBL/GenBank/DDBJ databases">
        <title>Co-occurence of chitin degradation, pigmentation and bioactivity in marine Pseudoalteromonas.</title>
        <authorList>
            <person name="Sonnenschein E.C."/>
            <person name="Bech P.K."/>
        </authorList>
    </citation>
    <scope>NUCLEOTIDE SEQUENCE [LARGE SCALE GENOMIC DNA]</scope>
    <source>
        <strain evidence="5">S3790</strain>
        <strain evidence="4">S3895</strain>
    </source>
</reference>
<dbReference type="OrthoDB" id="9810995at2"/>
<dbReference type="EMBL" id="PNBX01000107">
    <property type="protein sequence ID" value="TMO64192.1"/>
    <property type="molecule type" value="Genomic_DNA"/>
</dbReference>
<dbReference type="SUPFAM" id="SSF53098">
    <property type="entry name" value="Ribonuclease H-like"/>
    <property type="match status" value="1"/>
</dbReference>
<protein>
    <recommendedName>
        <fullName evidence="1">Integrase catalytic domain-containing protein</fullName>
    </recommendedName>
</protein>
<accession>A0A5S3V2M5</accession>
<evidence type="ECO:0000259" key="1">
    <source>
        <dbReference type="Pfam" id="PF13333"/>
    </source>
</evidence>
<organism evidence="2 5">
    <name type="scientific">Pseudoalteromonas aurantia</name>
    <dbReference type="NCBI Taxonomy" id="43654"/>
    <lineage>
        <taxon>Bacteria</taxon>
        <taxon>Pseudomonadati</taxon>
        <taxon>Pseudomonadota</taxon>
        <taxon>Gammaproteobacteria</taxon>
        <taxon>Alteromonadales</taxon>
        <taxon>Pseudoalteromonadaceae</taxon>
        <taxon>Pseudoalteromonas</taxon>
    </lineage>
</organism>
<feature type="domain" description="Integrase catalytic" evidence="1">
    <location>
        <begin position="20"/>
        <end position="75"/>
    </location>
</feature>
<dbReference type="InterPro" id="IPR001584">
    <property type="entry name" value="Integrase_cat-core"/>
</dbReference>
<reference evidence="4 5" key="1">
    <citation type="submission" date="2018-01" db="EMBL/GenBank/DDBJ databases">
        <authorList>
            <person name="Paulsen S."/>
            <person name="Gram L.K."/>
        </authorList>
    </citation>
    <scope>NUCLEOTIDE SEQUENCE [LARGE SCALE GENOMIC DNA]</scope>
    <source>
        <strain evidence="2 5">S3790</strain>
        <strain evidence="3 4">S3895</strain>
    </source>
</reference>
<gene>
    <name evidence="2" type="ORF">CWC19_18480</name>
    <name evidence="3" type="ORF">CWC20_19940</name>
</gene>
<reference evidence="2" key="3">
    <citation type="submission" date="2019-09" db="EMBL/GenBank/DDBJ databases">
        <title>Co-occurence of chitin degradation, pigmentation and bioactivity in marine Pseudoalteromonas.</title>
        <authorList>
            <person name="Sonnenschein E.C."/>
            <person name="Bech P.K."/>
        </authorList>
    </citation>
    <scope>NUCLEOTIDE SEQUENCE</scope>
    <source>
        <strain evidence="2">S3790</strain>
        <strain evidence="3">S3895</strain>
    </source>
</reference>
<dbReference type="AlphaFoldDB" id="A0A5S3V2M5"/>
<comment type="caution">
    <text evidence="2">The sequence shown here is derived from an EMBL/GenBank/DDBJ whole genome shotgun (WGS) entry which is preliminary data.</text>
</comment>
<evidence type="ECO:0000313" key="5">
    <source>
        <dbReference type="Proteomes" id="UP000307217"/>
    </source>
</evidence>
<dbReference type="InterPro" id="IPR012337">
    <property type="entry name" value="RNaseH-like_sf"/>
</dbReference>
<evidence type="ECO:0000313" key="3">
    <source>
        <dbReference type="EMBL" id="TMO70058.1"/>
    </source>
</evidence>
<evidence type="ECO:0000313" key="2">
    <source>
        <dbReference type="EMBL" id="TMO64192.1"/>
    </source>
</evidence>
<proteinExistence type="predicted"/>
<keyword evidence="4" id="KW-1185">Reference proteome</keyword>